<reference evidence="3" key="1">
    <citation type="journal article" date="2019" name="Int. J. Syst. Evol. Microbiol.">
        <title>The Global Catalogue of Microorganisms (GCM) 10K type strain sequencing project: providing services to taxonomists for standard genome sequencing and annotation.</title>
        <authorList>
            <consortium name="The Broad Institute Genomics Platform"/>
            <consortium name="The Broad Institute Genome Sequencing Center for Infectious Disease"/>
            <person name="Wu L."/>
            <person name="Ma J."/>
        </authorList>
    </citation>
    <scope>NUCLEOTIDE SEQUENCE [LARGE SCALE GENOMIC DNA]</scope>
    <source>
        <strain evidence="3">IBRC 10765</strain>
    </source>
</reference>
<feature type="transmembrane region" description="Helical" evidence="1">
    <location>
        <begin position="6"/>
        <end position="25"/>
    </location>
</feature>
<comment type="caution">
    <text evidence="2">The sequence shown here is derived from an EMBL/GenBank/DDBJ whole genome shotgun (WGS) entry which is preliminary data.</text>
</comment>
<evidence type="ECO:0000256" key="1">
    <source>
        <dbReference type="SAM" id="Phobius"/>
    </source>
</evidence>
<protein>
    <submittedName>
        <fullName evidence="2">Uncharacterized protein</fullName>
    </submittedName>
</protein>
<dbReference type="Proteomes" id="UP001595617">
    <property type="component" value="Unassembled WGS sequence"/>
</dbReference>
<keyword evidence="3" id="KW-1185">Reference proteome</keyword>
<name>A0ABV7ZZZ3_9GAMM</name>
<accession>A0ABV7ZZZ3</accession>
<dbReference type="EMBL" id="JBHRYR010000005">
    <property type="protein sequence ID" value="MFC3854153.1"/>
    <property type="molecule type" value="Genomic_DNA"/>
</dbReference>
<dbReference type="RefSeq" id="WP_380698157.1">
    <property type="nucleotide sequence ID" value="NZ_JBHRYR010000005.1"/>
</dbReference>
<organism evidence="2 3">
    <name type="scientific">Saccharospirillum mangrovi</name>
    <dbReference type="NCBI Taxonomy" id="2161747"/>
    <lineage>
        <taxon>Bacteria</taxon>
        <taxon>Pseudomonadati</taxon>
        <taxon>Pseudomonadota</taxon>
        <taxon>Gammaproteobacteria</taxon>
        <taxon>Oceanospirillales</taxon>
        <taxon>Saccharospirillaceae</taxon>
        <taxon>Saccharospirillum</taxon>
    </lineage>
</organism>
<sequence>MWWDMLATLGGIACLVGMVWVLLFMKKDKSAFYQVDRDQILALLKRVQSGDAHDMEWRTFLSVRISADEFLEHIRARCEQLDDHYRGTSRGRILNRAGREKLAELVAELEAYDHKTF</sequence>
<keyword evidence="1" id="KW-0812">Transmembrane</keyword>
<evidence type="ECO:0000313" key="2">
    <source>
        <dbReference type="EMBL" id="MFC3854153.1"/>
    </source>
</evidence>
<proteinExistence type="predicted"/>
<gene>
    <name evidence="2" type="ORF">ACFOOG_15020</name>
</gene>
<keyword evidence="1" id="KW-1133">Transmembrane helix</keyword>
<keyword evidence="1" id="KW-0472">Membrane</keyword>
<evidence type="ECO:0000313" key="3">
    <source>
        <dbReference type="Proteomes" id="UP001595617"/>
    </source>
</evidence>